<keyword evidence="2" id="KW-1185">Reference proteome</keyword>
<protein>
    <recommendedName>
        <fullName evidence="3">Type VI secretion-associated protein</fullName>
    </recommendedName>
</protein>
<dbReference type="Proteomes" id="UP000427769">
    <property type="component" value="Chromosome"/>
</dbReference>
<dbReference type="NCBIfam" id="TIGR03373">
    <property type="entry name" value="VI_minor_4"/>
    <property type="match status" value="1"/>
</dbReference>
<dbReference type="OrthoDB" id="1522895at2"/>
<accession>A0A5K7YZ75</accession>
<dbReference type="Gene3D" id="3.40.1730.10">
    <property type="entry name" value="pa0076 domain"/>
    <property type="match status" value="1"/>
</dbReference>
<dbReference type="AlphaFoldDB" id="A0A5K7YZ75"/>
<gene>
    <name evidence="1" type="ORF">DSCW_07060</name>
</gene>
<name>A0A5K7YZ75_9BACT</name>
<evidence type="ECO:0000313" key="2">
    <source>
        <dbReference type="Proteomes" id="UP000427769"/>
    </source>
</evidence>
<dbReference type="KEGG" id="dwd:DSCW_07060"/>
<organism evidence="1 2">
    <name type="scientific">Desulfosarcina widdelii</name>
    <dbReference type="NCBI Taxonomy" id="947919"/>
    <lineage>
        <taxon>Bacteria</taxon>
        <taxon>Pseudomonadati</taxon>
        <taxon>Thermodesulfobacteriota</taxon>
        <taxon>Desulfobacteria</taxon>
        <taxon>Desulfobacterales</taxon>
        <taxon>Desulfosarcinaceae</taxon>
        <taxon>Desulfosarcina</taxon>
    </lineage>
</organism>
<reference evidence="1 2" key="1">
    <citation type="submission" date="2019-11" db="EMBL/GenBank/DDBJ databases">
        <title>Comparative genomics of hydrocarbon-degrading Desulfosarcina strains.</title>
        <authorList>
            <person name="Watanabe M."/>
            <person name="Kojima H."/>
            <person name="Fukui M."/>
        </authorList>
    </citation>
    <scope>NUCLEOTIDE SEQUENCE [LARGE SCALE GENOMIC DNA]</scope>
    <source>
        <strain evidence="1 2">PP31</strain>
    </source>
</reference>
<dbReference type="InterPro" id="IPR017748">
    <property type="entry name" value="TagF"/>
</dbReference>
<dbReference type="Pfam" id="PF09867">
    <property type="entry name" value="TagF_N"/>
    <property type="match status" value="1"/>
</dbReference>
<sequence length="251" mass="28736">MLGKLIGRPRWSWAAFGKHPSARDYFQLYTQFPLAQAFSQWVENGFGRLPETVRRNGVYSWRFWSRGLKKGSLVCGLGKSSGDGVGRPYPLVLIGEGQMDRWESHWNLLPFVLAPIWDKMEYTAARRLEDLGQLEAELQRMERPTPGWKETFKTISHEANAEHQASIHKIVMAEVHAKARTLETERKLTIPLDRLDHEDPLQMAGAWHQALKSYLPGTPSTVFMGGSLENTFLVLFLRPLEADDFIDLWSV</sequence>
<proteinExistence type="predicted"/>
<evidence type="ECO:0008006" key="3">
    <source>
        <dbReference type="Google" id="ProtNLM"/>
    </source>
</evidence>
<dbReference type="RefSeq" id="WP_155302408.1">
    <property type="nucleotide sequence ID" value="NZ_AP021875.1"/>
</dbReference>
<dbReference type="InterPro" id="IPR038225">
    <property type="entry name" value="TagF_sf"/>
</dbReference>
<evidence type="ECO:0000313" key="1">
    <source>
        <dbReference type="EMBL" id="BBO73289.1"/>
    </source>
</evidence>
<dbReference type="EMBL" id="AP021875">
    <property type="protein sequence ID" value="BBO73289.1"/>
    <property type="molecule type" value="Genomic_DNA"/>
</dbReference>